<dbReference type="STRING" id="1338436.LK10_06275"/>
<evidence type="ECO:0000313" key="7">
    <source>
        <dbReference type="Proteomes" id="UP000030982"/>
    </source>
</evidence>
<dbReference type="PANTHER" id="PTHR43246">
    <property type="entry name" value="PEPTIDYL-PROLYL CIS-TRANS ISOMERASE CYP38, CHLOROPLASTIC"/>
    <property type="match status" value="1"/>
</dbReference>
<keyword evidence="2" id="KW-0697">Rotamase</keyword>
<dbReference type="SUPFAM" id="SSF50891">
    <property type="entry name" value="Cyclophilin-like"/>
    <property type="match status" value="1"/>
</dbReference>
<evidence type="ECO:0000256" key="1">
    <source>
        <dbReference type="ARBA" id="ARBA00013194"/>
    </source>
</evidence>
<evidence type="ECO:0000256" key="3">
    <source>
        <dbReference type="ARBA" id="ARBA00023235"/>
    </source>
</evidence>
<sequence>MPKRSAQEARRRVQLMEAKQALRRGQQARRRRDNIIAASAVVVALALAGVLQGTVFASNPTAEQYAAVQAGLGSPSASPTASATPSAAATNAPGIPAASTAAGKTFTGSLVLNTGTLGIQIDGTKAPQAAAVFKSLADKGTLKGRVCHRLTTSATASILQCGAEDASGKSDPTYTWGPLENTPSDQKYPAGTIAVARTADNAYGNGQQFFIAYKDSTFPNDSAGGYTIVGHVTSGLDVITKIAAAGVKPGGSSADDGSPVTPVTIDSFTLN</sequence>
<dbReference type="InterPro" id="IPR029000">
    <property type="entry name" value="Cyclophilin-like_dom_sf"/>
</dbReference>
<dbReference type="Pfam" id="PF00160">
    <property type="entry name" value="Pro_isomerase"/>
    <property type="match status" value="1"/>
</dbReference>
<comment type="caution">
    <text evidence="6">The sequence shown here is derived from an EMBL/GenBank/DDBJ whole genome shotgun (WGS) entry which is preliminary data.</text>
</comment>
<dbReference type="EC" id="5.2.1.8" evidence="1"/>
<dbReference type="AlphaFoldDB" id="A0A0B2AKK4"/>
<evidence type="ECO:0000256" key="4">
    <source>
        <dbReference type="SAM" id="MobiDB-lite"/>
    </source>
</evidence>
<feature type="domain" description="PPIase cyclophilin-type" evidence="5">
    <location>
        <begin position="115"/>
        <end position="270"/>
    </location>
</feature>
<keyword evidence="3" id="KW-0413">Isomerase</keyword>
<evidence type="ECO:0000313" key="6">
    <source>
        <dbReference type="EMBL" id="KHL04170.1"/>
    </source>
</evidence>
<proteinExistence type="predicted"/>
<dbReference type="Proteomes" id="UP000030982">
    <property type="component" value="Unassembled WGS sequence"/>
</dbReference>
<protein>
    <recommendedName>
        <fullName evidence="1">peptidylprolyl isomerase</fullName>
        <ecNumber evidence="1">5.2.1.8</ecNumber>
    </recommendedName>
</protein>
<reference evidence="6 7" key="1">
    <citation type="submission" date="2014-09" db="EMBL/GenBank/DDBJ databases">
        <title>Genome sequence of Sinomonas sp. MUSC 117.</title>
        <authorList>
            <person name="Lee L.-H."/>
        </authorList>
    </citation>
    <scope>NUCLEOTIDE SEQUENCE [LARGE SCALE GENOMIC DNA]</scope>
    <source>
        <strain evidence="6 7">MUSC 117</strain>
    </source>
</reference>
<evidence type="ECO:0000259" key="5">
    <source>
        <dbReference type="PROSITE" id="PS50072"/>
    </source>
</evidence>
<dbReference type="PROSITE" id="PS50072">
    <property type="entry name" value="CSA_PPIASE_2"/>
    <property type="match status" value="1"/>
</dbReference>
<name>A0A0B2AKK4_9MICC</name>
<organism evidence="6 7">
    <name type="scientific">Sinomonas humi</name>
    <dbReference type="NCBI Taxonomy" id="1338436"/>
    <lineage>
        <taxon>Bacteria</taxon>
        <taxon>Bacillati</taxon>
        <taxon>Actinomycetota</taxon>
        <taxon>Actinomycetes</taxon>
        <taxon>Micrococcales</taxon>
        <taxon>Micrococcaceae</taxon>
        <taxon>Sinomonas</taxon>
    </lineage>
</organism>
<dbReference type="InterPro" id="IPR044665">
    <property type="entry name" value="E_coli_cyclophilin_A-like"/>
</dbReference>
<accession>A0A0B2AKK4</accession>
<keyword evidence="7" id="KW-1185">Reference proteome</keyword>
<gene>
    <name evidence="6" type="ORF">LK10_06275</name>
</gene>
<dbReference type="GO" id="GO:0003755">
    <property type="term" value="F:peptidyl-prolyl cis-trans isomerase activity"/>
    <property type="evidence" value="ECO:0007669"/>
    <property type="project" value="UniProtKB-KW"/>
</dbReference>
<evidence type="ECO:0000256" key="2">
    <source>
        <dbReference type="ARBA" id="ARBA00023110"/>
    </source>
</evidence>
<dbReference type="Gene3D" id="2.40.100.10">
    <property type="entry name" value="Cyclophilin-like"/>
    <property type="match status" value="1"/>
</dbReference>
<dbReference type="InterPro" id="IPR002130">
    <property type="entry name" value="Cyclophilin-type_PPIase_dom"/>
</dbReference>
<feature type="region of interest" description="Disordered" evidence="4">
    <location>
        <begin position="248"/>
        <end position="271"/>
    </location>
</feature>
<dbReference type="EMBL" id="JTDL01000082">
    <property type="protein sequence ID" value="KHL04170.1"/>
    <property type="molecule type" value="Genomic_DNA"/>
</dbReference>